<evidence type="ECO:0000313" key="7">
    <source>
        <dbReference type="EMBL" id="RWX51940.1"/>
    </source>
</evidence>
<dbReference type="FunFam" id="3.20.20.70:FF:000110">
    <property type="entry name" value="1-(5-phosphoribosyl)-5-[(5-phosphoribosylamino)methylideneamino] imidazole-4-carboxamide isomerase, chloroplastic"/>
    <property type="match status" value="1"/>
</dbReference>
<evidence type="ECO:0000256" key="5">
    <source>
        <dbReference type="ARBA" id="ARBA00029440"/>
    </source>
</evidence>
<dbReference type="EMBL" id="MTKS01000059">
    <property type="protein sequence ID" value="RWX51940.1"/>
    <property type="molecule type" value="Genomic_DNA"/>
</dbReference>
<evidence type="ECO:0000256" key="6">
    <source>
        <dbReference type="RuleBase" id="RU003657"/>
    </source>
</evidence>
<dbReference type="CDD" id="cd04723">
    <property type="entry name" value="HisA_HisF"/>
    <property type="match status" value="1"/>
</dbReference>
<evidence type="ECO:0000256" key="4">
    <source>
        <dbReference type="ARBA" id="ARBA00023235"/>
    </source>
</evidence>
<dbReference type="InterPro" id="IPR013785">
    <property type="entry name" value="Aldolase_TIM"/>
</dbReference>
<dbReference type="GO" id="GO:0000162">
    <property type="term" value="P:L-tryptophan biosynthetic process"/>
    <property type="evidence" value="ECO:0007669"/>
    <property type="project" value="TreeGrafter"/>
</dbReference>
<dbReference type="InterPro" id="IPR006062">
    <property type="entry name" value="His_biosynth"/>
</dbReference>
<evidence type="ECO:0000256" key="1">
    <source>
        <dbReference type="ARBA" id="ARBA00009667"/>
    </source>
</evidence>
<sequence>KLCLGILNTEAPASEKAVPKLELWSQITSYLKNKKMRFRPCIDLHNGKVKQIVGSTLSDSDSATLRTNFSSQFSSSHYARMYREDNLLGGHVIMLGPGNEEAATEALQGWPGGLQIGGGITAENAEIWLERGASHVIVTSYVFHDGQLDAERLDRLCRLIGKERLVLDLSCRWKDDGYYVVTDRWQKFTDLKINGKRLKELEKSCDEFLIHAVDVEGKCMGVDERLIGLLAAAGVSRPVTYAGGVTDMDDLKIIYRAGKSRLDATVGSALDIFGGTGCTYEEVVAFHRQAAE</sequence>
<dbReference type="Proteomes" id="UP000288892">
    <property type="component" value="Unassembled WGS sequence"/>
</dbReference>
<dbReference type="Gene3D" id="3.20.20.70">
    <property type="entry name" value="Aldolase class I"/>
    <property type="match status" value="1"/>
</dbReference>
<reference evidence="7 8" key="1">
    <citation type="submission" date="2017-01" db="EMBL/GenBank/DDBJ databases">
        <title>The cable genome- insights into the physiology and evolution of filamentous bacteria capable of sulfide oxidation via long distance electron transfer.</title>
        <authorList>
            <person name="Schreiber L."/>
            <person name="Bjerg J.T."/>
            <person name="Boggild A."/>
            <person name="Van De Vossenberg J."/>
            <person name="Meysman F."/>
            <person name="Nielsen L.P."/>
            <person name="Schramm A."/>
            <person name="Kjeldsen K.U."/>
        </authorList>
    </citation>
    <scope>NUCLEOTIDE SEQUENCE [LARGE SCALE GENOMIC DNA]</scope>
    <source>
        <strain evidence="7">A5</strain>
    </source>
</reference>
<dbReference type="InterPro" id="IPR044524">
    <property type="entry name" value="Isoase_HisA-like"/>
</dbReference>
<organism evidence="7 8">
    <name type="scientific">Candidatus Electrothrix marina</name>
    <dbReference type="NCBI Taxonomy" id="1859130"/>
    <lineage>
        <taxon>Bacteria</taxon>
        <taxon>Pseudomonadati</taxon>
        <taxon>Thermodesulfobacteriota</taxon>
        <taxon>Desulfobulbia</taxon>
        <taxon>Desulfobulbales</taxon>
        <taxon>Desulfobulbaceae</taxon>
        <taxon>Candidatus Electrothrix</taxon>
    </lineage>
</organism>
<keyword evidence="3 6" id="KW-0368">Histidine biosynthesis</keyword>
<evidence type="ECO:0000256" key="3">
    <source>
        <dbReference type="ARBA" id="ARBA00023102"/>
    </source>
</evidence>
<dbReference type="InterPro" id="IPR011060">
    <property type="entry name" value="RibuloseP-bd_barrel"/>
</dbReference>
<comment type="pathway">
    <text evidence="5">Amino-acid biosynthesis.</text>
</comment>
<dbReference type="GO" id="GO:0000105">
    <property type="term" value="P:L-histidine biosynthetic process"/>
    <property type="evidence" value="ECO:0007669"/>
    <property type="project" value="UniProtKB-KW"/>
</dbReference>
<dbReference type="InterPro" id="IPR011858">
    <property type="entry name" value="His6/HISN3"/>
</dbReference>
<dbReference type="GO" id="GO:0003949">
    <property type="term" value="F:1-(5-phosphoribosyl)-5-[(5-phosphoribosylamino)methylideneamino]imidazole-4-carboxamide isomerase activity"/>
    <property type="evidence" value="ECO:0007669"/>
    <property type="project" value="UniProtKB-EC"/>
</dbReference>
<keyword evidence="8" id="KW-1185">Reference proteome</keyword>
<dbReference type="EC" id="5.3.1.16" evidence="7"/>
<dbReference type="AlphaFoldDB" id="A0A444JFP7"/>
<dbReference type="Pfam" id="PF00977">
    <property type="entry name" value="His_biosynth"/>
    <property type="match status" value="1"/>
</dbReference>
<name>A0A444JFP7_9BACT</name>
<dbReference type="PANTHER" id="PTHR43090:SF2">
    <property type="entry name" value="1-(5-PHOSPHORIBOSYL)-5-[(5-PHOSPHORIBOSYLAMINO)METHYLIDENEAMINO] IMIDAZOLE-4-CARBOXAMIDE ISOMERASE"/>
    <property type="match status" value="1"/>
</dbReference>
<proteinExistence type="inferred from homology"/>
<comment type="similarity">
    <text evidence="1 6">Belongs to the HisA/HisF family.</text>
</comment>
<protein>
    <submittedName>
        <fullName evidence="7">1-(5-phosphoribosyl)-5-[(5-phosphoribosylamino)methylideneamino] imidazole-4-carboxamide isomerase</fullName>
        <ecNumber evidence="7">5.3.1.16</ecNumber>
    </submittedName>
</protein>
<dbReference type="SUPFAM" id="SSF51366">
    <property type="entry name" value="Ribulose-phoshate binding barrel"/>
    <property type="match status" value="1"/>
</dbReference>
<keyword evidence="4 7" id="KW-0413">Isomerase</keyword>
<dbReference type="GO" id="GO:0005737">
    <property type="term" value="C:cytoplasm"/>
    <property type="evidence" value="ECO:0007669"/>
    <property type="project" value="TreeGrafter"/>
</dbReference>
<gene>
    <name evidence="7" type="ORF">VU01_10591</name>
</gene>
<accession>A0A444JFP7</accession>
<evidence type="ECO:0000256" key="2">
    <source>
        <dbReference type="ARBA" id="ARBA00022605"/>
    </source>
</evidence>
<keyword evidence="2 6" id="KW-0028">Amino-acid biosynthesis</keyword>
<feature type="non-terminal residue" evidence="7">
    <location>
        <position position="1"/>
    </location>
</feature>
<dbReference type="PANTHER" id="PTHR43090">
    <property type="entry name" value="1-(5-PHOSPHORIBOSYL)-5-[(5-PHOSPHORIBOSYLAMINO)METHYLIDENEAMINO] IMIDAZOLE-4-CARBOXAMIDE ISOMERASE"/>
    <property type="match status" value="1"/>
</dbReference>
<dbReference type="NCBIfam" id="TIGR02129">
    <property type="entry name" value="hisA_euk"/>
    <property type="match status" value="1"/>
</dbReference>
<evidence type="ECO:0000313" key="8">
    <source>
        <dbReference type="Proteomes" id="UP000288892"/>
    </source>
</evidence>
<comment type="caution">
    <text evidence="7">The sequence shown here is derived from an EMBL/GenBank/DDBJ whole genome shotgun (WGS) entry which is preliminary data.</text>
</comment>